<feature type="region of interest" description="Disordered" evidence="1">
    <location>
        <begin position="28"/>
        <end position="50"/>
    </location>
</feature>
<evidence type="ECO:0000313" key="3">
    <source>
        <dbReference type="EMBL" id="KAF9418076.1"/>
    </source>
</evidence>
<sequence>MNTLVLLFGLSICMVGVYARHLEDHISDSASLSPDHNDGVRKHGSESRHRRRRWQMNYGYDYSVPPTHAYYPERREYENRNQQQDLLPQIVKLLEEIVTYVKRPAAPVAPQPIYIPYPVPYPVPQYSSCSDNATKKPSIHNRFPEMEDTNQNWGFVTNKDDDSDDLSDTGRPISFEPLKPLRPLKRPSPKVEHGSSQADNKQPSTPAPQFSDQPGSLRTPSMCNAAILSCCADDKAQQRVCFNGFGCAVSYDNGNACSDESISAALDSFKAAYSPVQ</sequence>
<feature type="compositionally biased region" description="Polar residues" evidence="1">
    <location>
        <begin position="194"/>
        <end position="216"/>
    </location>
</feature>
<protein>
    <submittedName>
        <fullName evidence="3">Uncharacterized protein</fullName>
    </submittedName>
</protein>
<evidence type="ECO:0000313" key="4">
    <source>
        <dbReference type="Proteomes" id="UP000648187"/>
    </source>
</evidence>
<feature type="compositionally biased region" description="Basic and acidic residues" evidence="1">
    <location>
        <begin position="35"/>
        <end position="47"/>
    </location>
</feature>
<feature type="signal peptide" evidence="2">
    <location>
        <begin position="1"/>
        <end position="19"/>
    </location>
</feature>
<accession>A0A835GKK4</accession>
<keyword evidence="4" id="KW-1185">Reference proteome</keyword>
<keyword evidence="2" id="KW-0732">Signal</keyword>
<dbReference type="AlphaFoldDB" id="A0A835GKK4"/>
<gene>
    <name evidence="3" type="ORF">HW555_004984</name>
</gene>
<comment type="caution">
    <text evidence="3">The sequence shown here is derived from an EMBL/GenBank/DDBJ whole genome shotgun (WGS) entry which is preliminary data.</text>
</comment>
<proteinExistence type="predicted"/>
<feature type="chain" id="PRO_5032301742" evidence="2">
    <location>
        <begin position="20"/>
        <end position="277"/>
    </location>
</feature>
<dbReference type="Proteomes" id="UP000648187">
    <property type="component" value="Unassembled WGS sequence"/>
</dbReference>
<reference evidence="3" key="1">
    <citation type="submission" date="2020-08" db="EMBL/GenBank/DDBJ databases">
        <title>Spodoptera exigua strain:BAW_Kor-Di-RS1 Genome sequencing and assembly.</title>
        <authorList>
            <person name="Kim J."/>
            <person name="Nam H.Y."/>
            <person name="Kwon M."/>
            <person name="Choi J.H."/>
            <person name="Cho S.R."/>
            <person name="Kim G.-H."/>
        </authorList>
    </citation>
    <scope>NUCLEOTIDE SEQUENCE</scope>
    <source>
        <strain evidence="3">BAW_Kor-Di-RS1</strain>
        <tissue evidence="3">Whole-body</tissue>
    </source>
</reference>
<evidence type="ECO:0000256" key="1">
    <source>
        <dbReference type="SAM" id="MobiDB-lite"/>
    </source>
</evidence>
<evidence type="ECO:0000256" key="2">
    <source>
        <dbReference type="SAM" id="SignalP"/>
    </source>
</evidence>
<name>A0A835GKK4_SPOEX</name>
<feature type="region of interest" description="Disordered" evidence="1">
    <location>
        <begin position="129"/>
        <end position="216"/>
    </location>
</feature>
<organism evidence="3 4">
    <name type="scientific">Spodoptera exigua</name>
    <name type="common">Beet armyworm</name>
    <name type="synonym">Noctua fulgens</name>
    <dbReference type="NCBI Taxonomy" id="7107"/>
    <lineage>
        <taxon>Eukaryota</taxon>
        <taxon>Metazoa</taxon>
        <taxon>Ecdysozoa</taxon>
        <taxon>Arthropoda</taxon>
        <taxon>Hexapoda</taxon>
        <taxon>Insecta</taxon>
        <taxon>Pterygota</taxon>
        <taxon>Neoptera</taxon>
        <taxon>Endopterygota</taxon>
        <taxon>Lepidoptera</taxon>
        <taxon>Glossata</taxon>
        <taxon>Ditrysia</taxon>
        <taxon>Noctuoidea</taxon>
        <taxon>Noctuidae</taxon>
        <taxon>Amphipyrinae</taxon>
        <taxon>Spodoptera</taxon>
    </lineage>
</organism>
<dbReference type="EMBL" id="JACKWZ010000061">
    <property type="protein sequence ID" value="KAF9418076.1"/>
    <property type="molecule type" value="Genomic_DNA"/>
</dbReference>